<evidence type="ECO:0000259" key="1">
    <source>
        <dbReference type="Pfam" id="PF13490"/>
    </source>
</evidence>
<name>A0A1H3W3A7_9GAMM</name>
<keyword evidence="3" id="KW-1185">Reference proteome</keyword>
<accession>A0A1H3W3A7</accession>
<dbReference type="GO" id="GO:0008270">
    <property type="term" value="F:zinc ion binding"/>
    <property type="evidence" value="ECO:0007669"/>
    <property type="project" value="UniProtKB-KW"/>
</dbReference>
<feature type="domain" description="Putative zinc-finger" evidence="1">
    <location>
        <begin position="4"/>
        <end position="38"/>
    </location>
</feature>
<dbReference type="EMBL" id="FNQO01000001">
    <property type="protein sequence ID" value="SDZ81615.1"/>
    <property type="molecule type" value="Genomic_DNA"/>
</dbReference>
<sequence>MRNCRETTRLLSESQERELTLSERTSLKFHLAMCSACRNFGKQLGTLRQIARSYAHGAADRAEGGGKRDK</sequence>
<keyword evidence="2" id="KW-0862">Zinc</keyword>
<keyword evidence="2" id="KW-0863">Zinc-finger</keyword>
<dbReference type="STRING" id="658218.SAMN05216562_0521"/>
<keyword evidence="2" id="KW-0479">Metal-binding</keyword>
<protein>
    <submittedName>
        <fullName evidence="2">Putative zinc-finger</fullName>
    </submittedName>
</protein>
<evidence type="ECO:0000313" key="2">
    <source>
        <dbReference type="EMBL" id="SDZ81615.1"/>
    </source>
</evidence>
<dbReference type="OrthoDB" id="8374021at2"/>
<dbReference type="InterPro" id="IPR027383">
    <property type="entry name" value="Znf_put"/>
</dbReference>
<dbReference type="AlphaFoldDB" id="A0A1H3W3A7"/>
<dbReference type="RefSeq" id="WP_091384843.1">
    <property type="nucleotide sequence ID" value="NZ_FNQO01000001.1"/>
</dbReference>
<organism evidence="2 3">
    <name type="scientific">Microbulbifer marinus</name>
    <dbReference type="NCBI Taxonomy" id="658218"/>
    <lineage>
        <taxon>Bacteria</taxon>
        <taxon>Pseudomonadati</taxon>
        <taxon>Pseudomonadota</taxon>
        <taxon>Gammaproteobacteria</taxon>
        <taxon>Cellvibrionales</taxon>
        <taxon>Microbulbiferaceae</taxon>
        <taxon>Microbulbifer</taxon>
    </lineage>
</organism>
<reference evidence="3" key="1">
    <citation type="submission" date="2016-10" db="EMBL/GenBank/DDBJ databases">
        <authorList>
            <person name="Varghese N."/>
            <person name="Submissions S."/>
        </authorList>
    </citation>
    <scope>NUCLEOTIDE SEQUENCE [LARGE SCALE GENOMIC DNA]</scope>
    <source>
        <strain evidence="3">CGMCC 1.10657</strain>
    </source>
</reference>
<evidence type="ECO:0000313" key="3">
    <source>
        <dbReference type="Proteomes" id="UP000198658"/>
    </source>
</evidence>
<proteinExistence type="predicted"/>
<dbReference type="Pfam" id="PF13490">
    <property type="entry name" value="zf-HC2"/>
    <property type="match status" value="1"/>
</dbReference>
<dbReference type="Proteomes" id="UP000198658">
    <property type="component" value="Unassembled WGS sequence"/>
</dbReference>
<gene>
    <name evidence="2" type="ORF">SAMN05216562_0521</name>
</gene>